<proteinExistence type="predicted"/>
<evidence type="ECO:0000313" key="2">
    <source>
        <dbReference type="Proteomes" id="UP001055879"/>
    </source>
</evidence>
<organism evidence="1 2">
    <name type="scientific">Arctium lappa</name>
    <name type="common">Greater burdock</name>
    <name type="synonym">Lappa major</name>
    <dbReference type="NCBI Taxonomy" id="4217"/>
    <lineage>
        <taxon>Eukaryota</taxon>
        <taxon>Viridiplantae</taxon>
        <taxon>Streptophyta</taxon>
        <taxon>Embryophyta</taxon>
        <taxon>Tracheophyta</taxon>
        <taxon>Spermatophyta</taxon>
        <taxon>Magnoliopsida</taxon>
        <taxon>eudicotyledons</taxon>
        <taxon>Gunneridae</taxon>
        <taxon>Pentapetalae</taxon>
        <taxon>asterids</taxon>
        <taxon>campanulids</taxon>
        <taxon>Asterales</taxon>
        <taxon>Asteraceae</taxon>
        <taxon>Carduoideae</taxon>
        <taxon>Cardueae</taxon>
        <taxon>Arctiinae</taxon>
        <taxon>Arctium</taxon>
    </lineage>
</organism>
<protein>
    <submittedName>
        <fullName evidence="1">Uncharacterized protein</fullName>
    </submittedName>
</protein>
<name>A0ACB9EFV4_ARCLA</name>
<reference evidence="1 2" key="2">
    <citation type="journal article" date="2022" name="Mol. Ecol. Resour.">
        <title>The genomes of chicory, endive, great burdock and yacon provide insights into Asteraceae paleo-polyploidization history and plant inulin production.</title>
        <authorList>
            <person name="Fan W."/>
            <person name="Wang S."/>
            <person name="Wang H."/>
            <person name="Wang A."/>
            <person name="Jiang F."/>
            <person name="Liu H."/>
            <person name="Zhao H."/>
            <person name="Xu D."/>
            <person name="Zhang Y."/>
        </authorList>
    </citation>
    <scope>NUCLEOTIDE SEQUENCE [LARGE SCALE GENOMIC DNA]</scope>
    <source>
        <strain evidence="2">cv. Niubang</strain>
    </source>
</reference>
<evidence type="ECO:0000313" key="1">
    <source>
        <dbReference type="EMBL" id="KAI3757702.1"/>
    </source>
</evidence>
<gene>
    <name evidence="1" type="ORF">L6452_05245</name>
</gene>
<dbReference type="Proteomes" id="UP001055879">
    <property type="component" value="Linkage Group LG02"/>
</dbReference>
<dbReference type="EMBL" id="CM042048">
    <property type="protein sequence ID" value="KAI3757702.1"/>
    <property type="molecule type" value="Genomic_DNA"/>
</dbReference>
<keyword evidence="2" id="KW-1185">Reference proteome</keyword>
<reference evidence="2" key="1">
    <citation type="journal article" date="2022" name="Mol. Ecol. Resour.">
        <title>The genomes of chicory, endive, great burdock and yacon provide insights into Asteraceae palaeo-polyploidization history and plant inulin production.</title>
        <authorList>
            <person name="Fan W."/>
            <person name="Wang S."/>
            <person name="Wang H."/>
            <person name="Wang A."/>
            <person name="Jiang F."/>
            <person name="Liu H."/>
            <person name="Zhao H."/>
            <person name="Xu D."/>
            <person name="Zhang Y."/>
        </authorList>
    </citation>
    <scope>NUCLEOTIDE SEQUENCE [LARGE SCALE GENOMIC DNA]</scope>
    <source>
        <strain evidence="2">cv. Niubang</strain>
    </source>
</reference>
<sequence length="94" mass="10483">MWRFKYGFEVEWIPEIRSRLASFVGSDDKPNGVQNLAEEEAEATGGLMRLFRLLLMLVMGWKQVEREVVIDLVLHGGGGGTTDFEFNGGFGTDG</sequence>
<accession>A0ACB9EFV4</accession>
<comment type="caution">
    <text evidence="1">The sequence shown here is derived from an EMBL/GenBank/DDBJ whole genome shotgun (WGS) entry which is preliminary data.</text>
</comment>